<feature type="transmembrane region" description="Helical" evidence="1">
    <location>
        <begin position="202"/>
        <end position="224"/>
    </location>
</feature>
<feature type="transmembrane region" description="Helical" evidence="1">
    <location>
        <begin position="110"/>
        <end position="128"/>
    </location>
</feature>
<keyword evidence="3" id="KW-1185">Reference proteome</keyword>
<keyword evidence="1" id="KW-1133">Transmembrane helix</keyword>
<feature type="transmembrane region" description="Helical" evidence="1">
    <location>
        <begin position="356"/>
        <end position="373"/>
    </location>
</feature>
<comment type="caution">
    <text evidence="2">The sequence shown here is derived from an EMBL/GenBank/DDBJ whole genome shotgun (WGS) entry which is preliminary data.</text>
</comment>
<evidence type="ECO:0000313" key="3">
    <source>
        <dbReference type="Proteomes" id="UP001497623"/>
    </source>
</evidence>
<dbReference type="Proteomes" id="UP001497623">
    <property type="component" value="Unassembled WGS sequence"/>
</dbReference>
<keyword evidence="1" id="KW-0472">Membrane</keyword>
<evidence type="ECO:0000256" key="1">
    <source>
        <dbReference type="SAM" id="Phobius"/>
    </source>
</evidence>
<proteinExistence type="predicted"/>
<feature type="transmembrane region" description="Helical" evidence="1">
    <location>
        <begin position="244"/>
        <end position="266"/>
    </location>
</feature>
<dbReference type="EMBL" id="CAXKWB010026444">
    <property type="protein sequence ID" value="CAL4130235.1"/>
    <property type="molecule type" value="Genomic_DNA"/>
</dbReference>
<feature type="transmembrane region" description="Helical" evidence="1">
    <location>
        <begin position="70"/>
        <end position="90"/>
    </location>
</feature>
<feature type="transmembrane region" description="Helical" evidence="1">
    <location>
        <begin position="420"/>
        <end position="439"/>
    </location>
</feature>
<reference evidence="2 3" key="1">
    <citation type="submission" date="2024-05" db="EMBL/GenBank/DDBJ databases">
        <authorList>
            <person name="Wallberg A."/>
        </authorList>
    </citation>
    <scope>NUCLEOTIDE SEQUENCE [LARGE SCALE GENOMIC DNA]</scope>
</reference>
<evidence type="ECO:0000313" key="2">
    <source>
        <dbReference type="EMBL" id="CAL4130235.1"/>
    </source>
</evidence>
<keyword evidence="1" id="KW-0812">Transmembrane</keyword>
<gene>
    <name evidence="2" type="ORF">MNOR_LOCUS26454</name>
</gene>
<dbReference type="AlphaFoldDB" id="A0AAV2RKQ0"/>
<feature type="transmembrane region" description="Helical" evidence="1">
    <location>
        <begin position="331"/>
        <end position="350"/>
    </location>
</feature>
<protein>
    <recommendedName>
        <fullName evidence="4">Odorant receptor</fullName>
    </recommendedName>
</protein>
<name>A0AAV2RKQ0_MEGNR</name>
<sequence length="484" mass="56954">MTENGGNRTSTYNKFYDTNLEESKYNEESREESEPDLIRCNQEKISHFRRFGLFLVHWKKDKYEANEKRIFLYYLIWYIAIMACFSLVFGLKQIFKGQDYIDQVDDLVEASFVGVLLGIIPAFWIYLLREYSTHLPQILMMTKKFEKSEVYKKLAHSTECMSIISYEEGWKDRAYDDVDDEENFTLKAYKKQWWPVKYGPHIGFILSVSVCIILIILSFIVDISNIILNQPLCSLKRLKRELPFFIMTVLYPIPYFVSIWFCIFFLEWQRSIYETMRFLIRRIKNNISKNSDEDTSQIEKNKKELENIADALIKAQKVFLLLNKTMFQKTIGIAFTLFILMGIFCCWKVLQDPSNFAYCVPLSLIIGHIYLACSWSNSLIREYDETIEVLNDMPEDDVRKVINVLNKCSPQVLAFGGFKVNFSMMTAVLAFIISCIGIPEEMWPEDSQHCYQCDTGQGTWNDTLCIKRRLFINTNQTLCLRKKP</sequence>
<organism evidence="2 3">
    <name type="scientific">Meganyctiphanes norvegica</name>
    <name type="common">Northern krill</name>
    <name type="synonym">Thysanopoda norvegica</name>
    <dbReference type="NCBI Taxonomy" id="48144"/>
    <lineage>
        <taxon>Eukaryota</taxon>
        <taxon>Metazoa</taxon>
        <taxon>Ecdysozoa</taxon>
        <taxon>Arthropoda</taxon>
        <taxon>Crustacea</taxon>
        <taxon>Multicrustacea</taxon>
        <taxon>Malacostraca</taxon>
        <taxon>Eumalacostraca</taxon>
        <taxon>Eucarida</taxon>
        <taxon>Euphausiacea</taxon>
        <taxon>Euphausiidae</taxon>
        <taxon>Meganyctiphanes</taxon>
    </lineage>
</organism>
<evidence type="ECO:0008006" key="4">
    <source>
        <dbReference type="Google" id="ProtNLM"/>
    </source>
</evidence>
<accession>A0AAV2RKQ0</accession>